<name>A0A2T1A2V3_9ACTN</name>
<dbReference type="InterPro" id="IPR050109">
    <property type="entry name" value="HTH-type_TetR-like_transc_reg"/>
</dbReference>
<feature type="domain" description="HTH tetR-type" evidence="3">
    <location>
        <begin position="20"/>
        <end position="80"/>
    </location>
</feature>
<organism evidence="4 5">
    <name type="scientific">Antricoccus suffuscus</name>
    <dbReference type="NCBI Taxonomy" id="1629062"/>
    <lineage>
        <taxon>Bacteria</taxon>
        <taxon>Bacillati</taxon>
        <taxon>Actinomycetota</taxon>
        <taxon>Actinomycetes</taxon>
        <taxon>Geodermatophilales</taxon>
        <taxon>Antricoccaceae</taxon>
        <taxon>Antricoccus</taxon>
    </lineage>
</organism>
<dbReference type="InterPro" id="IPR001647">
    <property type="entry name" value="HTH_TetR"/>
</dbReference>
<keyword evidence="1 2" id="KW-0238">DNA-binding</keyword>
<evidence type="ECO:0000313" key="5">
    <source>
        <dbReference type="Proteomes" id="UP000237752"/>
    </source>
</evidence>
<gene>
    <name evidence="4" type="ORF">CLV47_104212</name>
</gene>
<evidence type="ECO:0000313" key="4">
    <source>
        <dbReference type="EMBL" id="PRZ42864.1"/>
    </source>
</evidence>
<feature type="DNA-binding region" description="H-T-H motif" evidence="2">
    <location>
        <begin position="43"/>
        <end position="62"/>
    </location>
</feature>
<dbReference type="GO" id="GO:0000976">
    <property type="term" value="F:transcription cis-regulatory region binding"/>
    <property type="evidence" value="ECO:0007669"/>
    <property type="project" value="TreeGrafter"/>
</dbReference>
<dbReference type="OrthoDB" id="1669699at2"/>
<sequence>MTVASAHGNSPNEVFAAIENASARRLLIVALDEFAARGFHATTTRDVSTKSGLSPAAMYVHYPSKEAMLFQIALVGHSTARDRLRAALAEIDQTAGSAQRLEVILREFTFWHAEHTTVARVCEYELQHLNAEHRAEIDRIRREIEVGVRDEVQRGVDCGEFSVPDVRYATMALTSLAIDIVRWYTPGTGVTPAELADNLAVLGLKMVTA</sequence>
<evidence type="ECO:0000256" key="1">
    <source>
        <dbReference type="ARBA" id="ARBA00023125"/>
    </source>
</evidence>
<dbReference type="Gene3D" id="1.10.357.10">
    <property type="entry name" value="Tetracycline Repressor, domain 2"/>
    <property type="match status" value="1"/>
</dbReference>
<dbReference type="RefSeq" id="WP_106348390.1">
    <property type="nucleotide sequence ID" value="NZ_PVUE01000004.1"/>
</dbReference>
<dbReference type="InterPro" id="IPR036271">
    <property type="entry name" value="Tet_transcr_reg_TetR-rel_C_sf"/>
</dbReference>
<dbReference type="Pfam" id="PF00440">
    <property type="entry name" value="TetR_N"/>
    <property type="match status" value="1"/>
</dbReference>
<protein>
    <submittedName>
        <fullName evidence="4">TetR family transcriptional regulator</fullName>
    </submittedName>
</protein>
<evidence type="ECO:0000256" key="2">
    <source>
        <dbReference type="PROSITE-ProRule" id="PRU00335"/>
    </source>
</evidence>
<keyword evidence="5" id="KW-1185">Reference proteome</keyword>
<dbReference type="PRINTS" id="PR00455">
    <property type="entry name" value="HTHTETR"/>
</dbReference>
<dbReference type="PROSITE" id="PS50977">
    <property type="entry name" value="HTH_TETR_2"/>
    <property type="match status" value="1"/>
</dbReference>
<evidence type="ECO:0000259" key="3">
    <source>
        <dbReference type="PROSITE" id="PS50977"/>
    </source>
</evidence>
<dbReference type="InterPro" id="IPR009057">
    <property type="entry name" value="Homeodomain-like_sf"/>
</dbReference>
<dbReference type="Proteomes" id="UP000237752">
    <property type="component" value="Unassembled WGS sequence"/>
</dbReference>
<dbReference type="GO" id="GO:0003700">
    <property type="term" value="F:DNA-binding transcription factor activity"/>
    <property type="evidence" value="ECO:0007669"/>
    <property type="project" value="TreeGrafter"/>
</dbReference>
<dbReference type="PANTHER" id="PTHR30055">
    <property type="entry name" value="HTH-TYPE TRANSCRIPTIONAL REGULATOR RUTR"/>
    <property type="match status" value="1"/>
</dbReference>
<dbReference type="Pfam" id="PF17932">
    <property type="entry name" value="TetR_C_24"/>
    <property type="match status" value="1"/>
</dbReference>
<dbReference type="EMBL" id="PVUE01000004">
    <property type="protein sequence ID" value="PRZ42864.1"/>
    <property type="molecule type" value="Genomic_DNA"/>
</dbReference>
<reference evidence="4 5" key="1">
    <citation type="submission" date="2018-03" db="EMBL/GenBank/DDBJ databases">
        <title>Genomic Encyclopedia of Archaeal and Bacterial Type Strains, Phase II (KMG-II): from individual species to whole genera.</title>
        <authorList>
            <person name="Goeker M."/>
        </authorList>
    </citation>
    <scope>NUCLEOTIDE SEQUENCE [LARGE SCALE GENOMIC DNA]</scope>
    <source>
        <strain evidence="4 5">DSM 100065</strain>
    </source>
</reference>
<comment type="caution">
    <text evidence="4">The sequence shown here is derived from an EMBL/GenBank/DDBJ whole genome shotgun (WGS) entry which is preliminary data.</text>
</comment>
<dbReference type="SUPFAM" id="SSF48498">
    <property type="entry name" value="Tetracyclin repressor-like, C-terminal domain"/>
    <property type="match status" value="1"/>
</dbReference>
<dbReference type="InterPro" id="IPR041490">
    <property type="entry name" value="KstR2_TetR_C"/>
</dbReference>
<accession>A0A2T1A2V3</accession>
<dbReference type="PANTHER" id="PTHR30055:SF200">
    <property type="entry name" value="HTH-TYPE TRANSCRIPTIONAL REPRESSOR BDCR"/>
    <property type="match status" value="1"/>
</dbReference>
<dbReference type="AlphaFoldDB" id="A0A2T1A2V3"/>
<dbReference type="SUPFAM" id="SSF46689">
    <property type="entry name" value="Homeodomain-like"/>
    <property type="match status" value="1"/>
</dbReference>
<proteinExistence type="predicted"/>